<reference evidence="4" key="1">
    <citation type="submission" date="2025-08" db="UniProtKB">
        <authorList>
            <consortium name="RefSeq"/>
        </authorList>
    </citation>
    <scope>IDENTIFICATION</scope>
    <source>
        <tissue evidence="4">Gonad</tissue>
    </source>
</reference>
<protein>
    <submittedName>
        <fullName evidence="4">Uncharacterized protein LOC109467982</fullName>
    </submittedName>
</protein>
<feature type="transmembrane region" description="Helical" evidence="2">
    <location>
        <begin position="297"/>
        <end position="316"/>
    </location>
</feature>
<name>A0A6P4YSY7_BRABE</name>
<evidence type="ECO:0000313" key="4">
    <source>
        <dbReference type="RefSeq" id="XP_019621722.1"/>
    </source>
</evidence>
<feature type="transmembrane region" description="Helical" evidence="2">
    <location>
        <begin position="63"/>
        <end position="83"/>
    </location>
</feature>
<dbReference type="PANTHER" id="PTHR35270">
    <property type="entry name" value="FUSELESS, ISOFORM A"/>
    <property type="match status" value="1"/>
</dbReference>
<dbReference type="Pfam" id="PF15993">
    <property type="entry name" value="Fuseless"/>
    <property type="match status" value="1"/>
</dbReference>
<keyword evidence="2" id="KW-0472">Membrane</keyword>
<dbReference type="Proteomes" id="UP000515135">
    <property type="component" value="Unplaced"/>
</dbReference>
<proteinExistence type="predicted"/>
<dbReference type="InterPro" id="IPR032751">
    <property type="entry name" value="Fuseless"/>
</dbReference>
<dbReference type="PANTHER" id="PTHR35270:SF2">
    <property type="entry name" value="FUSELESS, ISOFORM A"/>
    <property type="match status" value="1"/>
</dbReference>
<accession>A0A6P4YSY7</accession>
<feature type="transmembrane region" description="Helical" evidence="2">
    <location>
        <begin position="225"/>
        <end position="246"/>
    </location>
</feature>
<feature type="transmembrane region" description="Helical" evidence="2">
    <location>
        <begin position="21"/>
        <end position="51"/>
    </location>
</feature>
<feature type="region of interest" description="Disordered" evidence="1">
    <location>
        <begin position="381"/>
        <end position="403"/>
    </location>
</feature>
<feature type="transmembrane region" description="Helical" evidence="2">
    <location>
        <begin position="132"/>
        <end position="152"/>
    </location>
</feature>
<dbReference type="AlphaFoldDB" id="A0A6P4YSY7"/>
<dbReference type="GeneID" id="109467982"/>
<dbReference type="KEGG" id="bbel:109467982"/>
<keyword evidence="2" id="KW-0812">Transmembrane</keyword>
<sequence>MKTTQGDRLRAVMYTGPVTWPCVLIQLLDAIIVLGVIPAPLLAFWAGLWAVMNVLIFPKDKELTAWSCVAIGVTLLLLLNLFQKVFYDATRNINPFLYGFLWRLHAYVGTFASVSMWRGMWLGLEFYTGKSVLSLVIGAIIAAAILIPLRVFNNIVAAPASVPREIVADPFQIQTRFQTVPSRSCKFVLDVFLNVFVISVLTVVYFRAVFELMGKVLYPGDKVHNLWACMMLGNGVLVLCIVAQRYVVMLYRALEDRVWLRIALDDTFILVVTFGVVNVWRGWWGFYEYYLLTSGDILLRGSLLHLAGVLVSYLLCMARTLSFPLSPERLDGALNCKTDNFMGMYLENKECCCFEPFTVTKDTTCRSQEAEDVMLVVTGNTEESEKGSLKNKAGTGYGSTPGH</sequence>
<evidence type="ECO:0000256" key="2">
    <source>
        <dbReference type="SAM" id="Phobius"/>
    </source>
</evidence>
<evidence type="ECO:0000313" key="3">
    <source>
        <dbReference type="Proteomes" id="UP000515135"/>
    </source>
</evidence>
<feature type="transmembrane region" description="Helical" evidence="2">
    <location>
        <begin position="95"/>
        <end position="120"/>
    </location>
</feature>
<evidence type="ECO:0000256" key="1">
    <source>
        <dbReference type="SAM" id="MobiDB-lite"/>
    </source>
</evidence>
<dbReference type="RefSeq" id="XP_019621722.1">
    <property type="nucleotide sequence ID" value="XM_019766163.1"/>
</dbReference>
<keyword evidence="3" id="KW-1185">Reference proteome</keyword>
<organism evidence="3 4">
    <name type="scientific">Branchiostoma belcheri</name>
    <name type="common">Amphioxus</name>
    <dbReference type="NCBI Taxonomy" id="7741"/>
    <lineage>
        <taxon>Eukaryota</taxon>
        <taxon>Metazoa</taxon>
        <taxon>Chordata</taxon>
        <taxon>Cephalochordata</taxon>
        <taxon>Leptocardii</taxon>
        <taxon>Amphioxiformes</taxon>
        <taxon>Branchiostomatidae</taxon>
        <taxon>Branchiostoma</taxon>
    </lineage>
</organism>
<feature type="transmembrane region" description="Helical" evidence="2">
    <location>
        <begin position="187"/>
        <end position="205"/>
    </location>
</feature>
<keyword evidence="2" id="KW-1133">Transmembrane helix</keyword>
<gene>
    <name evidence="4" type="primary">LOC109467982</name>
</gene>
<dbReference type="OrthoDB" id="45313at2759"/>